<accession>A0A6J8BKR0</accession>
<gene>
    <name evidence="1" type="ORF">MCOR_19906</name>
</gene>
<dbReference type="OrthoDB" id="10001041at2759"/>
<reference evidence="1 2" key="1">
    <citation type="submission" date="2020-06" db="EMBL/GenBank/DDBJ databases">
        <authorList>
            <person name="Li R."/>
            <person name="Bekaert M."/>
        </authorList>
    </citation>
    <scope>NUCLEOTIDE SEQUENCE [LARGE SCALE GENOMIC DNA]</scope>
    <source>
        <strain evidence="2">wild</strain>
    </source>
</reference>
<evidence type="ECO:0000313" key="2">
    <source>
        <dbReference type="Proteomes" id="UP000507470"/>
    </source>
</evidence>
<sequence length="557" mass="62719">MLDRRYRLLGSSRVRCSVRSRDEYFIQTGPPYESEIYIAGLIPEKCEYNVQEGSSITIRYNVTVFIGCLATDLLSGCQQKFYVSLPSYQDHYQCSASQYHLHLRRQPCGLVIHANDWKKPIELVVHGKTNGLNVEMDRTTFIHLKSIDSLTGVWNYARIPEVKVVVSRAVYNMTGRQCHSYNDPHIRTADGTKFDTTEQGEFIMYRSKRGPYAVHVLFGSCGTDTALASCNCGVAIKNNRSLFLVTLPTGTEIEFYISNGFIPVLNIKPSVIDVGNTEGLCGFISLDGNANDDLISRDSPLIGSDVPVFVASWRATSDEELFVIEPNLPITYPFLKQFCGCHVEDYTSDYEDNYSSVECSLSESMVPCLQIQNSHFKSFENTCEPSNNKRRKRSSGNQYVKFPVNDPDNVMDMYWTDYRNDSFDQQSVPQSAGDTSFLKDTVMAIQLFSKKEAHRYNSMNDVSMLFQRVNTVLCVDNCNGKGQCISGKCLCNDDYIGLSCSSHISTPRQVLSLPEDGLCDSVARPCRKTNIYGEFYSKDIICKSENFLVSSICLAND</sequence>
<organism evidence="1 2">
    <name type="scientific">Mytilus coruscus</name>
    <name type="common">Sea mussel</name>
    <dbReference type="NCBI Taxonomy" id="42192"/>
    <lineage>
        <taxon>Eukaryota</taxon>
        <taxon>Metazoa</taxon>
        <taxon>Spiralia</taxon>
        <taxon>Lophotrochozoa</taxon>
        <taxon>Mollusca</taxon>
        <taxon>Bivalvia</taxon>
        <taxon>Autobranchia</taxon>
        <taxon>Pteriomorphia</taxon>
        <taxon>Mytilida</taxon>
        <taxon>Mytiloidea</taxon>
        <taxon>Mytilidae</taxon>
        <taxon>Mytilinae</taxon>
        <taxon>Mytilus</taxon>
    </lineage>
</organism>
<keyword evidence="2" id="KW-1185">Reference proteome</keyword>
<name>A0A6J8BKR0_MYTCO</name>
<protein>
    <recommendedName>
        <fullName evidence="3">VWFD domain-containing protein</fullName>
    </recommendedName>
</protein>
<evidence type="ECO:0008006" key="3">
    <source>
        <dbReference type="Google" id="ProtNLM"/>
    </source>
</evidence>
<dbReference type="Gene3D" id="2.60.120.260">
    <property type="entry name" value="Galactose-binding domain-like"/>
    <property type="match status" value="1"/>
</dbReference>
<dbReference type="Proteomes" id="UP000507470">
    <property type="component" value="Unassembled WGS sequence"/>
</dbReference>
<proteinExistence type="predicted"/>
<dbReference type="AlphaFoldDB" id="A0A6J8BKR0"/>
<dbReference type="EMBL" id="CACVKT020003496">
    <property type="protein sequence ID" value="CAC5384242.1"/>
    <property type="molecule type" value="Genomic_DNA"/>
</dbReference>
<evidence type="ECO:0000313" key="1">
    <source>
        <dbReference type="EMBL" id="CAC5384242.1"/>
    </source>
</evidence>